<name>A0ABS8HXD0_9FIRM</name>
<gene>
    <name evidence="2" type="ORF">LMF89_15755</name>
</gene>
<comment type="caution">
    <text evidence="2">The sequence shown here is derived from an EMBL/GenBank/DDBJ whole genome shotgun (WGS) entry which is preliminary data.</text>
</comment>
<evidence type="ECO:0000313" key="2">
    <source>
        <dbReference type="EMBL" id="MCC5466802.1"/>
    </source>
</evidence>
<dbReference type="RefSeq" id="WP_369412618.1">
    <property type="nucleotide sequence ID" value="NZ_JAJHJB010000023.1"/>
</dbReference>
<accession>A0ABS8HXD0</accession>
<keyword evidence="3" id="KW-1185">Reference proteome</keyword>
<evidence type="ECO:0000259" key="1">
    <source>
        <dbReference type="Pfam" id="PF13276"/>
    </source>
</evidence>
<organism evidence="2 3">
    <name type="scientific">Pelosinus baikalensis</name>
    <dbReference type="NCBI Taxonomy" id="2892015"/>
    <lineage>
        <taxon>Bacteria</taxon>
        <taxon>Bacillati</taxon>
        <taxon>Bacillota</taxon>
        <taxon>Negativicutes</taxon>
        <taxon>Selenomonadales</taxon>
        <taxon>Sporomusaceae</taxon>
        <taxon>Pelosinus</taxon>
    </lineage>
</organism>
<sequence length="58" mass="7173">MENKPNDKKDEYKLIELIKVICTKHKRRYGYRRVVAELRIKYQLNNNHKRISRIMAEK</sequence>
<proteinExistence type="predicted"/>
<dbReference type="InterPro" id="IPR025948">
    <property type="entry name" value="HTH-like_dom"/>
</dbReference>
<dbReference type="Pfam" id="PF13276">
    <property type="entry name" value="HTH_21"/>
    <property type="match status" value="1"/>
</dbReference>
<protein>
    <submittedName>
        <fullName evidence="2">Transposase</fullName>
    </submittedName>
</protein>
<reference evidence="2" key="1">
    <citation type="submission" date="2021-11" db="EMBL/GenBank/DDBJ databases">
        <title>Description of a new species Pelosinus isolated from the bottom sediments of Lake Baikal.</title>
        <authorList>
            <person name="Zakharyuk A."/>
        </authorList>
    </citation>
    <scope>NUCLEOTIDE SEQUENCE</scope>
    <source>
        <strain evidence="2">Bkl1</strain>
    </source>
</reference>
<dbReference type="Proteomes" id="UP001165492">
    <property type="component" value="Unassembled WGS sequence"/>
</dbReference>
<dbReference type="EMBL" id="JAJHJB010000023">
    <property type="protein sequence ID" value="MCC5466802.1"/>
    <property type="molecule type" value="Genomic_DNA"/>
</dbReference>
<feature type="domain" description="HTH-like" evidence="1">
    <location>
        <begin position="10"/>
        <end position="57"/>
    </location>
</feature>
<evidence type="ECO:0000313" key="3">
    <source>
        <dbReference type="Proteomes" id="UP001165492"/>
    </source>
</evidence>